<organism evidence="1 2">
    <name type="scientific">Corynebacterium glutamicum (strain ATCC 13032 / DSM 20300 / JCM 1318 / BCRC 11384 / CCUG 27702 / LMG 3730 / NBRC 12168 / NCIMB 10025 / NRRL B-2784 / 534)</name>
    <dbReference type="NCBI Taxonomy" id="196627"/>
    <lineage>
        <taxon>Bacteria</taxon>
        <taxon>Bacillati</taxon>
        <taxon>Actinomycetota</taxon>
        <taxon>Actinomycetes</taxon>
        <taxon>Mycobacteriales</taxon>
        <taxon>Corynebacteriaceae</taxon>
        <taxon>Corynebacterium</taxon>
    </lineage>
</organism>
<dbReference type="BioCyc" id="CORYNE:G18NG-10936-MONOMER"/>
<evidence type="ECO:0000313" key="1">
    <source>
        <dbReference type="EMBL" id="BAB98750.1"/>
    </source>
</evidence>
<dbReference type="AlphaFoldDB" id="Q8NQR7"/>
<accession>Q8NQR7</accession>
<sequence>MVSNARFWCSKLSNQTKRSPNFRAFGLWMDRPNQVTNEVEIERSLAIWSGFDD</sequence>
<dbReference type="EMBL" id="BA000036">
    <property type="protein sequence ID" value="BAB98750.1"/>
    <property type="molecule type" value="Genomic_DNA"/>
</dbReference>
<gene>
    <name evidence="1" type="ordered locus">Cgl1357</name>
</gene>
<protein>
    <submittedName>
        <fullName evidence="1">Uncharacterized protein</fullName>
    </submittedName>
</protein>
<dbReference type="Proteomes" id="UP000000582">
    <property type="component" value="Chromosome"/>
</dbReference>
<name>Q8NQR7_CORGL</name>
<proteinExistence type="predicted"/>
<reference evidence="2" key="1">
    <citation type="journal article" date="2003" name="Appl. Microbiol. Biotechnol.">
        <title>The Corynebacterium glutamicum genome: features and impacts on biotechnological processes.</title>
        <authorList>
            <person name="Ikeda M."/>
            <person name="Nakagawa S."/>
        </authorList>
    </citation>
    <scope>NUCLEOTIDE SEQUENCE [LARGE SCALE GENOMIC DNA]</scope>
    <source>
        <strain evidence="2">ATCC 13032 / DSM 20300 / BCRC 11384 / JCM 1318 / LMG 3730 / NCIMB 10025</strain>
    </source>
</reference>
<keyword evidence="2" id="KW-1185">Reference proteome</keyword>
<dbReference type="KEGG" id="cgl:Cgl1357"/>
<evidence type="ECO:0000313" key="2">
    <source>
        <dbReference type="Proteomes" id="UP000000582"/>
    </source>
</evidence>
<dbReference type="HOGENOM" id="CLU_3060594_0_0_11"/>